<proteinExistence type="predicted"/>
<sequence>MTASRYLPNGGGVSGTSATVALLTPTVQDFSRCVVLFKPSVTTAHVQRTFKKCSSTAACAPPDPDEETFTQCHSAHRCSLYLGRECHITVGITFIDSWRDSEETTTSGPRETRGAMLRGLFQRKPKHERLEEEPEVRFKGLLVSERDLGYTYVQPGGKTVPTPGVQNAIGMFGGVPQFSMLSLFMMVKPCLGDASLKYKEDPAKKCIQGNLTGHVHDVVDVWVLSLQSSQAYVQSSRVNGGEERKKERKKERGGEREV</sequence>
<reference evidence="2 3" key="1">
    <citation type="submission" date="2019-03" db="EMBL/GenBank/DDBJ databases">
        <title>First draft genome of Liparis tanakae, snailfish: a comprehensive survey of snailfish specific genes.</title>
        <authorList>
            <person name="Kim W."/>
            <person name="Song I."/>
            <person name="Jeong J.-H."/>
            <person name="Kim D."/>
            <person name="Kim S."/>
            <person name="Ryu S."/>
            <person name="Song J.Y."/>
            <person name="Lee S.K."/>
        </authorList>
    </citation>
    <scope>NUCLEOTIDE SEQUENCE [LARGE SCALE GENOMIC DNA]</scope>
    <source>
        <tissue evidence="2">Muscle</tissue>
    </source>
</reference>
<evidence type="ECO:0000256" key="1">
    <source>
        <dbReference type="SAM" id="MobiDB-lite"/>
    </source>
</evidence>
<organism evidence="2 3">
    <name type="scientific">Liparis tanakae</name>
    <name type="common">Tanaka's snailfish</name>
    <dbReference type="NCBI Taxonomy" id="230148"/>
    <lineage>
        <taxon>Eukaryota</taxon>
        <taxon>Metazoa</taxon>
        <taxon>Chordata</taxon>
        <taxon>Craniata</taxon>
        <taxon>Vertebrata</taxon>
        <taxon>Euteleostomi</taxon>
        <taxon>Actinopterygii</taxon>
        <taxon>Neopterygii</taxon>
        <taxon>Teleostei</taxon>
        <taxon>Neoteleostei</taxon>
        <taxon>Acanthomorphata</taxon>
        <taxon>Eupercaria</taxon>
        <taxon>Perciformes</taxon>
        <taxon>Cottioidei</taxon>
        <taxon>Cottales</taxon>
        <taxon>Liparidae</taxon>
        <taxon>Liparis</taxon>
    </lineage>
</organism>
<gene>
    <name evidence="2" type="ORF">EYF80_024566</name>
</gene>
<accession>A0A4Z2HH05</accession>
<protein>
    <submittedName>
        <fullName evidence="2">Uncharacterized protein</fullName>
    </submittedName>
</protein>
<evidence type="ECO:0000313" key="3">
    <source>
        <dbReference type="Proteomes" id="UP000314294"/>
    </source>
</evidence>
<dbReference type="Proteomes" id="UP000314294">
    <property type="component" value="Unassembled WGS sequence"/>
</dbReference>
<feature type="compositionally biased region" description="Basic and acidic residues" evidence="1">
    <location>
        <begin position="240"/>
        <end position="258"/>
    </location>
</feature>
<comment type="caution">
    <text evidence="2">The sequence shown here is derived from an EMBL/GenBank/DDBJ whole genome shotgun (WGS) entry which is preliminary data.</text>
</comment>
<dbReference type="AlphaFoldDB" id="A0A4Z2HH05"/>
<evidence type="ECO:0000313" key="2">
    <source>
        <dbReference type="EMBL" id="TNN65159.1"/>
    </source>
</evidence>
<feature type="region of interest" description="Disordered" evidence="1">
    <location>
        <begin position="232"/>
        <end position="258"/>
    </location>
</feature>
<dbReference type="EMBL" id="SRLO01000239">
    <property type="protein sequence ID" value="TNN65159.1"/>
    <property type="molecule type" value="Genomic_DNA"/>
</dbReference>
<keyword evidence="3" id="KW-1185">Reference proteome</keyword>
<name>A0A4Z2HH05_9TELE</name>